<comment type="caution">
    <text evidence="1">The sequence shown here is derived from an EMBL/GenBank/DDBJ whole genome shotgun (WGS) entry which is preliminary data.</text>
</comment>
<keyword evidence="2" id="KW-1185">Reference proteome</keyword>
<dbReference type="RefSeq" id="WP_008427368.1">
    <property type="nucleotide sequence ID" value="NZ_AOIA01000166.1"/>
</dbReference>
<dbReference type="EMBL" id="AOIA01000166">
    <property type="protein sequence ID" value="ELY50850.1"/>
    <property type="molecule type" value="Genomic_DNA"/>
</dbReference>
<reference evidence="1 2" key="1">
    <citation type="journal article" date="2014" name="PLoS Genet.">
        <title>Phylogenetically driven sequencing of extremely halophilic archaea reveals strategies for static and dynamic osmo-response.</title>
        <authorList>
            <person name="Becker E.A."/>
            <person name="Seitzer P.M."/>
            <person name="Tritt A."/>
            <person name="Larsen D."/>
            <person name="Krusor M."/>
            <person name="Yao A.I."/>
            <person name="Wu D."/>
            <person name="Madern D."/>
            <person name="Eisen J.A."/>
            <person name="Darling A.E."/>
            <person name="Facciotti M.T."/>
        </authorList>
    </citation>
    <scope>NUCLEOTIDE SEQUENCE [LARGE SCALE GENOMIC DNA]</scope>
    <source>
        <strain evidence="1 2">DSM 18795</strain>
    </source>
</reference>
<accession>L9WMZ2</accession>
<dbReference type="Proteomes" id="UP000011531">
    <property type="component" value="Unassembled WGS sequence"/>
</dbReference>
<proteinExistence type="predicted"/>
<sequence length="135" mass="14472">MQENEFYKLVQEASHLETIDRAQVAAEAVFETLGEALTGGEAEDVAAQLPPELASIVEDADHDGTGYDREEFVERVSDHLQGTDVEDADAEQFADGVTDAIAATLTQGELQDLKAQLDGDLHPLFEGVAVDPSDA</sequence>
<evidence type="ECO:0008006" key="3">
    <source>
        <dbReference type="Google" id="ProtNLM"/>
    </source>
</evidence>
<evidence type="ECO:0000313" key="1">
    <source>
        <dbReference type="EMBL" id="ELY50850.1"/>
    </source>
</evidence>
<protein>
    <recommendedName>
        <fullName evidence="3">DUF2267 domain-containing protein</fullName>
    </recommendedName>
</protein>
<organism evidence="1 2">
    <name type="scientific">Natronococcus jeotgali DSM 18795</name>
    <dbReference type="NCBI Taxonomy" id="1227498"/>
    <lineage>
        <taxon>Archaea</taxon>
        <taxon>Methanobacteriati</taxon>
        <taxon>Methanobacteriota</taxon>
        <taxon>Stenosarchaea group</taxon>
        <taxon>Halobacteria</taxon>
        <taxon>Halobacteriales</taxon>
        <taxon>Natrialbaceae</taxon>
        <taxon>Natronococcus</taxon>
    </lineage>
</organism>
<dbReference type="Gene3D" id="1.10.490.110">
    <property type="entry name" value="Uncharacterized conserved protein DUF2267"/>
    <property type="match status" value="1"/>
</dbReference>
<dbReference type="OrthoDB" id="212282at2157"/>
<dbReference type="PATRIC" id="fig|1227498.3.peg.4322"/>
<dbReference type="InterPro" id="IPR038282">
    <property type="entry name" value="DUF2267_sf"/>
</dbReference>
<gene>
    <name evidence="1" type="ORF">C492_21772</name>
</gene>
<dbReference type="InterPro" id="IPR018727">
    <property type="entry name" value="DUF2267"/>
</dbReference>
<dbReference type="AlphaFoldDB" id="L9WMZ2"/>
<dbReference type="Pfam" id="PF10025">
    <property type="entry name" value="DUF2267"/>
    <property type="match status" value="1"/>
</dbReference>
<dbReference type="STRING" id="1227498.C492_21772"/>
<name>L9WMZ2_9EURY</name>
<evidence type="ECO:0000313" key="2">
    <source>
        <dbReference type="Proteomes" id="UP000011531"/>
    </source>
</evidence>